<accession>A0ABR3FAF1</accession>
<comment type="caution">
    <text evidence="2">The sequence shown here is derived from an EMBL/GenBank/DDBJ whole genome shotgun (WGS) entry which is preliminary data.</text>
</comment>
<gene>
    <name evidence="2" type="ORF">V5O48_009685</name>
</gene>
<organism evidence="2 3">
    <name type="scientific">Marasmius crinis-equi</name>
    <dbReference type="NCBI Taxonomy" id="585013"/>
    <lineage>
        <taxon>Eukaryota</taxon>
        <taxon>Fungi</taxon>
        <taxon>Dikarya</taxon>
        <taxon>Basidiomycota</taxon>
        <taxon>Agaricomycotina</taxon>
        <taxon>Agaricomycetes</taxon>
        <taxon>Agaricomycetidae</taxon>
        <taxon>Agaricales</taxon>
        <taxon>Marasmiineae</taxon>
        <taxon>Marasmiaceae</taxon>
        <taxon>Marasmius</taxon>
    </lineage>
</organism>
<dbReference type="EMBL" id="JBAHYK010000648">
    <property type="protein sequence ID" value="KAL0572283.1"/>
    <property type="molecule type" value="Genomic_DNA"/>
</dbReference>
<proteinExistence type="predicted"/>
<evidence type="ECO:0000256" key="1">
    <source>
        <dbReference type="SAM" id="MobiDB-lite"/>
    </source>
</evidence>
<evidence type="ECO:0000313" key="3">
    <source>
        <dbReference type="Proteomes" id="UP001465976"/>
    </source>
</evidence>
<dbReference type="Proteomes" id="UP001465976">
    <property type="component" value="Unassembled WGS sequence"/>
</dbReference>
<sequence>MTYTYGSYPTAPAASQHLPPSYSKSSSHSRYPASLSSPSSSSSSTFTLSEHSKNALATKLRHGHQKWVNMPPGFPFRLTMDPYTGGPAISYESYEFHEDIRTNSGHTVSVKFEYTRRSKHFAWKIYPEDTRFYSHHRPAQNAIAHVEVDAAVMDTTYGKLLRHDSRVISTALASSLELGVMITICEADKLRTSRRFPHLRRSTKFPGPFYSTSIVHVVTDASGGSEVVQVWHPSS</sequence>
<feature type="region of interest" description="Disordered" evidence="1">
    <location>
        <begin position="14"/>
        <end position="46"/>
    </location>
</feature>
<protein>
    <submittedName>
        <fullName evidence="2">Uncharacterized protein</fullName>
    </submittedName>
</protein>
<keyword evidence="3" id="KW-1185">Reference proteome</keyword>
<name>A0ABR3FAF1_9AGAR</name>
<feature type="compositionally biased region" description="Low complexity" evidence="1">
    <location>
        <begin position="15"/>
        <end position="46"/>
    </location>
</feature>
<reference evidence="2 3" key="1">
    <citation type="submission" date="2024-02" db="EMBL/GenBank/DDBJ databases">
        <title>A draft genome for the cacao thread blight pathogen Marasmius crinis-equi.</title>
        <authorList>
            <person name="Cohen S.P."/>
            <person name="Baruah I.K."/>
            <person name="Amoako-Attah I."/>
            <person name="Bukari Y."/>
            <person name="Meinhardt L.W."/>
            <person name="Bailey B.A."/>
        </authorList>
    </citation>
    <scope>NUCLEOTIDE SEQUENCE [LARGE SCALE GENOMIC DNA]</scope>
    <source>
        <strain evidence="2 3">GH-76</strain>
    </source>
</reference>
<evidence type="ECO:0000313" key="2">
    <source>
        <dbReference type="EMBL" id="KAL0572283.1"/>
    </source>
</evidence>